<sequence length="1960" mass="219781">MVHQQPRRDFNFVGHGNFSCSVGSTLELLQWKAENGVTDSGFGKLLTIIKRKLPRGNELPASTYEAKKIVCPLGLDVQKIHACINDCILYRGEYENLDACPVCTALRYKIRRDDPGDVEGERPRKRVPAKVMWYAPIIPRLKRLFRNKEHARLLRWHKEDRKKDVMLRHPADGSQWRKIDREFPNFAQDARNLRFGLSTDGMNPFGEQSCSHSTWPVTLCIYNLPPWLCMKRKFIMMPVLIQGPKQPGNDIDVYLKPLVEELLQLWSLAGVRVWDEHKQEEFDLRALLFVTINDWPALGNISGQSNKGYNACTHCLHELEGDYLEKCKKVVYLGHRRFLRLTHPVRKKGKHYNGEADHRRKPPHRDGVDIFGMVKDLDVIFGKGPGGRSVPNDDAGHAPMWKKKSIFWDLPYWEVLEVRSSIDVMHVTKNLCVNLLGFLGVYGKTKDTPEAREDQQQQLHETDKGRHYSSYALTKAEKEIFFECLSSIKVPSGFSSNIKGIINMEKKTFQNLKSHDCHVIMTQLLPIALRGLLPENVRLPIVKLCAFLNAISQKVINPEILPRLQNDVVQCLVSFELVFPPSFFNIMTHLLVHLVDEISILGPVFLHNMFPFERFMGVLKKYVHNRARPEGSISKGYGTEEVIEFCVDFIPDLKPIGVPESRHEGRLSGKGTLGRKSMICRDGISLTQAHYTVLQSSTLVAPYIGDHKNFLRSQNPGQSNDWIRREHMSTFGGWLQKHLLNNKDIEDQLYLLAQTPSSTVVTFQGYEINGNTFYTIAQDKKSTNQNSGVRFDAIMNEGPNDTYYGYIEDIWELDYGPSFKVPLFRCKWVNKTGGGVQVDKLYGMTTVDLNNLGIWGRVDFIVRLRLGCTGNSAASSPAPDLTVLTASSAWPFRLVTSLSPPDPVRSWGSGATVSAARTPSRRHGAPRLDAALVATALSSGEERFFLSLRSLLVFFYLFFDNGLRQRVLEGLVHARRRHRAAGAPPPDSSGGDHAAPGEEVEPKPEPGERVVFGAHLDRGLGLPASRFFRRFLEFFGLQPHHLPANACVLLSCYVAFMEGYAGLWPDVDFWSRLFYLKSQMTEGRLRTCGAASIYPRAGSLFPKIPTVDSVKNWQMSFFYVKNANPAFDRINLPEYNPAPPTTRLNWGHNAKSPDPDAEVNLLWDFLGECVNGGRLSAEDLLCTYIERRVIPLQGRVHKIGLMSGRLDPTRTSRVALTKAQVAHRVNNITKANMPEAWEWGLPPYDRAAPPERIFPRQEIEDGDLAHKIWTADLVDPADQAGDQAGDDDLPAVPDQGGQGEHNPPPSPEQREEEEVEPATSTTGPGPIRAVPLRTRPPAASATSAPKKKKRAAGGSTARLEGQAKRQRQQGPKKVPEMAGAVPLGRLLVLRRRSVGRGSRRRRLRHVRARRPLSSCRPWLRRLPRGHLLRLRLLQRRARAPRASRPRGPLLATCFHTAHRCWGRRLELAEVCHRRQEQERAELRRLRSRRWLPPGQPRRLRLRSRRGRSLQREEPARARDADSQALVRSKGPAVSPTGLHVAKGARLVSVPSASDSSFGSAGTMEQAWNQADSCEIISREGQPGTAPLKMLFSGYRASLKNKAAEVMAQLSTLEDADKAVDERRTVLYNKVVTSYHKAKIERGTLARELEAVMVEAAKVPQLERDLRVARAQCAESEEAGRAAAAKLKVADGELTRLRQLEKNHLAELASLRTAEKEKVEDLSRRLDEVEKQRLALQKEVTAKSTELTATAKHWTDLIGAIDRGFSAAFPETQAAALAAVGDTREARGRATGEGSSECFTMEDYMSSLAARVEPITKFGWELRKAAEELVPMLWPGEAAPQDISSLTSLIEQAPDRFIDWKGSATRAGADMALSFVLSWYNEVDLGQLEYRRAGVEEELSAEQKAARLARASAIADFVDKRLFIADPNPHSDEEEELEDEGVEMDSPPPAVDPAGPAPAGA</sequence>
<protein>
    <recommendedName>
        <fullName evidence="7">Transposon protein, putative, CACTA, En/Spm sub-class</fullName>
    </recommendedName>
</protein>
<dbReference type="EMBL" id="JAUUTY010000804">
    <property type="protein sequence ID" value="KAK1580007.1"/>
    <property type="molecule type" value="Genomic_DNA"/>
</dbReference>
<dbReference type="InterPro" id="IPR025452">
    <property type="entry name" value="DUF4218"/>
</dbReference>
<dbReference type="InterPro" id="IPR004242">
    <property type="entry name" value="Transposase_21"/>
</dbReference>
<gene>
    <name evidence="5" type="ORF">QYE76_017225</name>
</gene>
<keyword evidence="1" id="KW-0175">Coiled coil</keyword>
<evidence type="ECO:0008006" key="7">
    <source>
        <dbReference type="Google" id="ProtNLM"/>
    </source>
</evidence>
<feature type="coiled-coil region" evidence="1">
    <location>
        <begin position="1658"/>
        <end position="1745"/>
    </location>
</feature>
<feature type="region of interest" description="Disordered" evidence="2">
    <location>
        <begin position="1924"/>
        <end position="1960"/>
    </location>
</feature>
<feature type="compositionally biased region" description="Low complexity" evidence="2">
    <location>
        <begin position="1333"/>
        <end position="1344"/>
    </location>
</feature>
<dbReference type="Pfam" id="PF13960">
    <property type="entry name" value="DUF4218"/>
    <property type="match status" value="1"/>
</dbReference>
<dbReference type="PANTHER" id="PTHR48258">
    <property type="entry name" value="DUF4218 DOMAIN-CONTAINING PROTEIN-RELATED"/>
    <property type="match status" value="1"/>
</dbReference>
<feature type="compositionally biased region" description="Acidic residues" evidence="2">
    <location>
        <begin position="1931"/>
        <end position="1942"/>
    </location>
</feature>
<feature type="region of interest" description="Disordered" evidence="2">
    <location>
        <begin position="979"/>
        <end position="1006"/>
    </location>
</feature>
<keyword evidence="6" id="KW-1185">Reference proteome</keyword>
<evidence type="ECO:0000313" key="5">
    <source>
        <dbReference type="EMBL" id="KAK1580007.1"/>
    </source>
</evidence>
<evidence type="ECO:0000259" key="4">
    <source>
        <dbReference type="Pfam" id="PF13960"/>
    </source>
</evidence>
<feature type="compositionally biased region" description="Basic and acidic residues" evidence="2">
    <location>
        <begin position="1509"/>
        <end position="1521"/>
    </location>
</feature>
<feature type="region of interest" description="Disordered" evidence="2">
    <location>
        <begin position="1503"/>
        <end position="1533"/>
    </location>
</feature>
<dbReference type="InterPro" id="IPR007321">
    <property type="entry name" value="Transposase_28"/>
</dbReference>
<accession>A0AAD8PU06</accession>
<dbReference type="Pfam" id="PF04195">
    <property type="entry name" value="Transposase_28"/>
    <property type="match status" value="1"/>
</dbReference>
<reference evidence="5" key="1">
    <citation type="submission" date="2023-07" db="EMBL/GenBank/DDBJ databases">
        <title>A chromosome-level genome assembly of Lolium multiflorum.</title>
        <authorList>
            <person name="Chen Y."/>
            <person name="Copetti D."/>
            <person name="Kolliker R."/>
            <person name="Studer B."/>
        </authorList>
    </citation>
    <scope>NUCLEOTIDE SEQUENCE</scope>
    <source>
        <strain evidence="5">02402/16</strain>
        <tissue evidence="5">Leaf</tissue>
    </source>
</reference>
<evidence type="ECO:0000256" key="1">
    <source>
        <dbReference type="SAM" id="Coils"/>
    </source>
</evidence>
<proteinExistence type="predicted"/>
<feature type="region of interest" description="Disordered" evidence="2">
    <location>
        <begin position="1277"/>
        <end position="1376"/>
    </location>
</feature>
<evidence type="ECO:0000313" key="6">
    <source>
        <dbReference type="Proteomes" id="UP001231189"/>
    </source>
</evidence>
<organism evidence="5 6">
    <name type="scientific">Lolium multiflorum</name>
    <name type="common">Italian ryegrass</name>
    <name type="synonym">Lolium perenne subsp. multiflorum</name>
    <dbReference type="NCBI Taxonomy" id="4521"/>
    <lineage>
        <taxon>Eukaryota</taxon>
        <taxon>Viridiplantae</taxon>
        <taxon>Streptophyta</taxon>
        <taxon>Embryophyta</taxon>
        <taxon>Tracheophyta</taxon>
        <taxon>Spermatophyta</taxon>
        <taxon>Magnoliopsida</taxon>
        <taxon>Liliopsida</taxon>
        <taxon>Poales</taxon>
        <taxon>Poaceae</taxon>
        <taxon>BOP clade</taxon>
        <taxon>Pooideae</taxon>
        <taxon>Poodae</taxon>
        <taxon>Poeae</taxon>
        <taxon>Poeae Chloroplast Group 2 (Poeae type)</taxon>
        <taxon>Loliodinae</taxon>
        <taxon>Loliinae</taxon>
        <taxon>Lolium</taxon>
    </lineage>
</organism>
<evidence type="ECO:0000259" key="3">
    <source>
        <dbReference type="Pfam" id="PF04195"/>
    </source>
</evidence>
<name>A0AAD8PU06_LOLMU</name>
<feature type="domain" description="Transposase (putative) gypsy type" evidence="3">
    <location>
        <begin position="1010"/>
        <end position="1077"/>
    </location>
</feature>
<feature type="domain" description="DUF4218" evidence="4">
    <location>
        <begin position="551"/>
        <end position="652"/>
    </location>
</feature>
<comment type="caution">
    <text evidence="5">The sequence shown here is derived from an EMBL/GenBank/DDBJ whole genome shotgun (WGS) entry which is preliminary data.</text>
</comment>
<evidence type="ECO:0000256" key="2">
    <source>
        <dbReference type="SAM" id="MobiDB-lite"/>
    </source>
</evidence>
<feature type="compositionally biased region" description="Low complexity" evidence="2">
    <location>
        <begin position="1951"/>
        <end position="1960"/>
    </location>
</feature>
<dbReference type="Pfam" id="PF02992">
    <property type="entry name" value="Transposase_21"/>
    <property type="match status" value="1"/>
</dbReference>
<dbReference type="PANTHER" id="PTHR48258:SF9">
    <property type="entry name" value="OS01G0348150 PROTEIN"/>
    <property type="match status" value="1"/>
</dbReference>
<dbReference type="Proteomes" id="UP001231189">
    <property type="component" value="Unassembled WGS sequence"/>
</dbReference>